<organism evidence="1 2">
    <name type="scientific">Trichinella patagoniensis</name>
    <dbReference type="NCBI Taxonomy" id="990121"/>
    <lineage>
        <taxon>Eukaryota</taxon>
        <taxon>Metazoa</taxon>
        <taxon>Ecdysozoa</taxon>
        <taxon>Nematoda</taxon>
        <taxon>Enoplea</taxon>
        <taxon>Dorylaimia</taxon>
        <taxon>Trichinellida</taxon>
        <taxon>Trichinellidae</taxon>
        <taxon>Trichinella</taxon>
    </lineage>
</organism>
<proteinExistence type="predicted"/>
<evidence type="ECO:0000313" key="1">
    <source>
        <dbReference type="EMBL" id="KRY04267.1"/>
    </source>
</evidence>
<reference evidence="1 2" key="1">
    <citation type="submission" date="2015-01" db="EMBL/GenBank/DDBJ databases">
        <title>Evolution of Trichinella species and genotypes.</title>
        <authorList>
            <person name="Korhonen P.K."/>
            <person name="Edoardo P."/>
            <person name="Giuseppe L.R."/>
            <person name="Gasser R.B."/>
        </authorList>
    </citation>
    <scope>NUCLEOTIDE SEQUENCE [LARGE SCALE GENOMIC DNA]</scope>
    <source>
        <strain evidence="1">ISS2496</strain>
    </source>
</reference>
<feature type="non-terminal residue" evidence="1">
    <location>
        <position position="33"/>
    </location>
</feature>
<dbReference type="Proteomes" id="UP000054783">
    <property type="component" value="Unassembled WGS sequence"/>
</dbReference>
<keyword evidence="2" id="KW-1185">Reference proteome</keyword>
<evidence type="ECO:0000313" key="2">
    <source>
        <dbReference type="Proteomes" id="UP000054783"/>
    </source>
</evidence>
<accession>A0A0V0YVZ9</accession>
<protein>
    <submittedName>
        <fullName evidence="1">Uncharacterized protein</fullName>
    </submittedName>
</protein>
<dbReference type="AlphaFoldDB" id="A0A0V0YVZ9"/>
<gene>
    <name evidence="1" type="ORF">T12_1804</name>
</gene>
<comment type="caution">
    <text evidence="1">The sequence shown here is derived from an EMBL/GenBank/DDBJ whole genome shotgun (WGS) entry which is preliminary data.</text>
</comment>
<sequence>MLEPLPSNLILQSLIMHIISSYAKPADLMNYTS</sequence>
<dbReference type="EMBL" id="JYDQ01002087">
    <property type="protein sequence ID" value="KRY04267.1"/>
    <property type="molecule type" value="Genomic_DNA"/>
</dbReference>
<name>A0A0V0YVZ9_9BILA</name>